<dbReference type="AlphaFoldDB" id="A0A0A9I9I8"/>
<feature type="compositionally biased region" description="Polar residues" evidence="1">
    <location>
        <begin position="11"/>
        <end position="21"/>
    </location>
</feature>
<proteinExistence type="predicted"/>
<feature type="region of interest" description="Disordered" evidence="1">
    <location>
        <begin position="1"/>
        <end position="44"/>
    </location>
</feature>
<feature type="compositionally biased region" description="Polar residues" evidence="1">
    <location>
        <begin position="29"/>
        <end position="44"/>
    </location>
</feature>
<protein>
    <submittedName>
        <fullName evidence="2">Umc1463</fullName>
    </submittedName>
</protein>
<sequence length="44" mass="5108">MCYPKRKRSNKTSNHSYNSPTDCGHQIMRRSNLSYTTDTNRAVS</sequence>
<name>A0A0A9I9I8_ARUDO</name>
<evidence type="ECO:0000256" key="1">
    <source>
        <dbReference type="SAM" id="MobiDB-lite"/>
    </source>
</evidence>
<accession>A0A0A9I9I8</accession>
<dbReference type="EMBL" id="GBRH01212262">
    <property type="protein sequence ID" value="JAD85633.1"/>
    <property type="molecule type" value="Transcribed_RNA"/>
</dbReference>
<reference evidence="2" key="1">
    <citation type="submission" date="2014-09" db="EMBL/GenBank/DDBJ databases">
        <authorList>
            <person name="Magalhaes I.L.F."/>
            <person name="Oliveira U."/>
            <person name="Santos F.R."/>
            <person name="Vidigal T.H.D.A."/>
            <person name="Brescovit A.D."/>
            <person name="Santos A.J."/>
        </authorList>
    </citation>
    <scope>NUCLEOTIDE SEQUENCE</scope>
    <source>
        <tissue evidence="2">Shoot tissue taken approximately 20 cm above the soil surface</tissue>
    </source>
</reference>
<evidence type="ECO:0000313" key="2">
    <source>
        <dbReference type="EMBL" id="JAD85633.1"/>
    </source>
</evidence>
<feature type="compositionally biased region" description="Basic residues" evidence="1">
    <location>
        <begin position="1"/>
        <end position="10"/>
    </location>
</feature>
<reference evidence="2" key="2">
    <citation type="journal article" date="2015" name="Data Brief">
        <title>Shoot transcriptome of the giant reed, Arundo donax.</title>
        <authorList>
            <person name="Barrero R.A."/>
            <person name="Guerrero F.D."/>
            <person name="Moolhuijzen P."/>
            <person name="Goolsby J.A."/>
            <person name="Tidwell J."/>
            <person name="Bellgard S.E."/>
            <person name="Bellgard M.I."/>
        </authorList>
    </citation>
    <scope>NUCLEOTIDE SEQUENCE</scope>
    <source>
        <tissue evidence="2">Shoot tissue taken approximately 20 cm above the soil surface</tissue>
    </source>
</reference>
<organism evidence="2">
    <name type="scientific">Arundo donax</name>
    <name type="common">Giant reed</name>
    <name type="synonym">Donax arundinaceus</name>
    <dbReference type="NCBI Taxonomy" id="35708"/>
    <lineage>
        <taxon>Eukaryota</taxon>
        <taxon>Viridiplantae</taxon>
        <taxon>Streptophyta</taxon>
        <taxon>Embryophyta</taxon>
        <taxon>Tracheophyta</taxon>
        <taxon>Spermatophyta</taxon>
        <taxon>Magnoliopsida</taxon>
        <taxon>Liliopsida</taxon>
        <taxon>Poales</taxon>
        <taxon>Poaceae</taxon>
        <taxon>PACMAD clade</taxon>
        <taxon>Arundinoideae</taxon>
        <taxon>Arundineae</taxon>
        <taxon>Arundo</taxon>
    </lineage>
</organism>